<organism evidence="1">
    <name type="scientific">bioreactor metagenome</name>
    <dbReference type="NCBI Taxonomy" id="1076179"/>
    <lineage>
        <taxon>unclassified sequences</taxon>
        <taxon>metagenomes</taxon>
        <taxon>ecological metagenomes</taxon>
    </lineage>
</organism>
<accession>A0A644Z281</accession>
<dbReference type="EMBL" id="VSSQ01006958">
    <property type="protein sequence ID" value="MPM34388.1"/>
    <property type="molecule type" value="Genomic_DNA"/>
</dbReference>
<dbReference type="AlphaFoldDB" id="A0A644Z281"/>
<name>A0A644Z281_9ZZZZ</name>
<protein>
    <submittedName>
        <fullName evidence="1">Uncharacterized protein</fullName>
    </submittedName>
</protein>
<comment type="caution">
    <text evidence="1">The sequence shown here is derived from an EMBL/GenBank/DDBJ whole genome shotgun (WGS) entry which is preliminary data.</text>
</comment>
<gene>
    <name evidence="1" type="ORF">SDC9_80971</name>
</gene>
<dbReference type="PROSITE" id="PS51257">
    <property type="entry name" value="PROKAR_LIPOPROTEIN"/>
    <property type="match status" value="1"/>
</dbReference>
<proteinExistence type="predicted"/>
<sequence>MIFDFDRYINNKKTQAVASIIALLSFFAIISCRDNSTVSQVAFSESRLHNFKVNGWNDIYEIPLDRAILLLNPKIHKRIKDCLRDTSIVVLTNYFNKSDHSLKVKNIGDINGDGINDSIMVIPELFITEDSTYKKGASVIFTDSGIPRIRIDVLCLDVDYIFPIADIDEDGFVELGKYYSTCNGRFNMIEVVSLRNDEWIVQGSVEYDSYFDVPSKEYRVKKVGKSEFIMREICAAPCNRVTDKWVTFKMK</sequence>
<evidence type="ECO:0000313" key="1">
    <source>
        <dbReference type="EMBL" id="MPM34388.1"/>
    </source>
</evidence>
<reference evidence="1" key="1">
    <citation type="submission" date="2019-08" db="EMBL/GenBank/DDBJ databases">
        <authorList>
            <person name="Kucharzyk K."/>
            <person name="Murdoch R.W."/>
            <person name="Higgins S."/>
            <person name="Loffler F."/>
        </authorList>
    </citation>
    <scope>NUCLEOTIDE SEQUENCE</scope>
</reference>